<organism evidence="1 2">
    <name type="scientific">Saliphagus infecundisoli</name>
    <dbReference type="NCBI Taxonomy" id="1849069"/>
    <lineage>
        <taxon>Archaea</taxon>
        <taxon>Methanobacteriati</taxon>
        <taxon>Methanobacteriota</taxon>
        <taxon>Stenosarchaea group</taxon>
        <taxon>Halobacteria</taxon>
        <taxon>Halobacteriales</taxon>
        <taxon>Natrialbaceae</taxon>
        <taxon>Saliphagus</taxon>
    </lineage>
</organism>
<gene>
    <name evidence="1" type="ORF">ACFPFO_22830</name>
</gene>
<comment type="caution">
    <text evidence="1">The sequence shown here is derived from an EMBL/GenBank/DDBJ whole genome shotgun (WGS) entry which is preliminary data.</text>
</comment>
<protein>
    <submittedName>
        <fullName evidence="1">Uncharacterized protein</fullName>
    </submittedName>
</protein>
<dbReference type="AlphaFoldDB" id="A0ABD5QLH6"/>
<proteinExistence type="predicted"/>
<accession>A0ABD5QLH6</accession>
<reference evidence="1 2" key="1">
    <citation type="journal article" date="2019" name="Int. J. Syst. Evol. Microbiol.">
        <title>The Global Catalogue of Microorganisms (GCM) 10K type strain sequencing project: providing services to taxonomists for standard genome sequencing and annotation.</title>
        <authorList>
            <consortium name="The Broad Institute Genomics Platform"/>
            <consortium name="The Broad Institute Genome Sequencing Center for Infectious Disease"/>
            <person name="Wu L."/>
            <person name="Ma J."/>
        </authorList>
    </citation>
    <scope>NUCLEOTIDE SEQUENCE [LARGE SCALE GENOMIC DNA]</scope>
    <source>
        <strain evidence="1 2">CGMCC 1.15824</strain>
    </source>
</reference>
<evidence type="ECO:0000313" key="2">
    <source>
        <dbReference type="Proteomes" id="UP001595925"/>
    </source>
</evidence>
<sequence length="269" mass="29862">MTSATVEASIYDERWHPPPLPHVDGVRWYHKATTGSNVFVKPSHERASLPATIEFTLVNRSDQPLQGGSSTLYKLQDNQWYSLTFSGLGIPNLSPDDEKTYTLHLSPEEVNSRDRAGRYGPLGGGMYAFDTGHRTEVRYNSRGLAVAAIIVIDSDPLELTPAKDIQLERNDATITVTDARYEQADASHQRTLCVERGELGGQALITEQLMRGPYEGLRNCLPFFDGDVDRVILRSDTSTSSLFSPEFGPARFTYNGEGYEVRPLDDCTG</sequence>
<evidence type="ECO:0000313" key="1">
    <source>
        <dbReference type="EMBL" id="MFC4990527.1"/>
    </source>
</evidence>
<dbReference type="RefSeq" id="WP_224830270.1">
    <property type="nucleotide sequence ID" value="NZ_JAIVEF010000044.1"/>
</dbReference>
<name>A0ABD5QLH6_9EURY</name>
<keyword evidence="2" id="KW-1185">Reference proteome</keyword>
<dbReference type="EMBL" id="JBHSJG010000076">
    <property type="protein sequence ID" value="MFC4990527.1"/>
    <property type="molecule type" value="Genomic_DNA"/>
</dbReference>
<dbReference type="Proteomes" id="UP001595925">
    <property type="component" value="Unassembled WGS sequence"/>
</dbReference>